<evidence type="ECO:0000313" key="2">
    <source>
        <dbReference type="Proteomes" id="UP000754883"/>
    </source>
</evidence>
<sequence length="571" mass="66751">MEETTLHDMLAQSTSKLTHMYEGGSPPPRVTFLDLPQNVRDQIYHEGGYWGNRFIDLNVWSYKDKSYKKPPFPAALLWAGSHLIHDEVETKLYAENILAVSMLGERGLQPLEMMSDTALRELRTLIISFLPCRYRSQDDFFKYHTGWFDGEREDNLPSFWKHVTHRLCFGFVHIDTSILAQWKRICARLAANSRPHQLSLSLIASVGDVETAKSILEPLSGMPPLRDVAINLGDHLKDMKDFDSRSFIRNAAKGLLGESIEKPPFRFMSLPLELQIQILQHTPLLAGENVHFRRSKAFRLGDSKKTCSNYRLKARDGKDRFSQPMASSTSFCVRLYPDAFTQHCECDSFRLDKYFKVSKEFSYIARHVFYSSNKLCFHPAFLRDNELRHALPRFMRRVPLESLWSLRRLCVIFPACSPDYILPDQFDWHEWVESIQRLSDQADLSRLRLEVHFSGYPSPSPDGALFDFSLHGQYMYELMWPYTSRLVRRDESMEKTMFNTYKRMLEPLKKLGCKLLSMQVYFPWAPVESVLKQRKEYEQALEQMIMGDKYDSAKWGKRDTSEFFKIKKLEI</sequence>
<keyword evidence="2" id="KW-1185">Reference proteome</keyword>
<dbReference type="PANTHER" id="PTHR42085">
    <property type="entry name" value="F-BOX DOMAIN-CONTAINING PROTEIN"/>
    <property type="match status" value="1"/>
</dbReference>
<dbReference type="PANTHER" id="PTHR42085:SF2">
    <property type="entry name" value="F-BOX DOMAIN-CONTAINING PROTEIN"/>
    <property type="match status" value="1"/>
</dbReference>
<dbReference type="InterPro" id="IPR038883">
    <property type="entry name" value="AN11006-like"/>
</dbReference>
<gene>
    <name evidence="1" type="ORF">CBYS24578_00012764</name>
</gene>
<reference evidence="1" key="1">
    <citation type="submission" date="2021-10" db="EMBL/GenBank/DDBJ databases">
        <authorList>
            <person name="Piombo E."/>
        </authorList>
    </citation>
    <scope>NUCLEOTIDE SEQUENCE</scope>
</reference>
<evidence type="ECO:0000313" key="1">
    <source>
        <dbReference type="EMBL" id="CAG9996464.1"/>
    </source>
</evidence>
<name>A0A9N9URB4_9HYPO</name>
<comment type="caution">
    <text evidence="1">The sequence shown here is derived from an EMBL/GenBank/DDBJ whole genome shotgun (WGS) entry which is preliminary data.</text>
</comment>
<protein>
    <submittedName>
        <fullName evidence="1">Uncharacterized protein</fullName>
    </submittedName>
</protein>
<dbReference type="Proteomes" id="UP000754883">
    <property type="component" value="Unassembled WGS sequence"/>
</dbReference>
<accession>A0A9N9URB4</accession>
<dbReference type="AlphaFoldDB" id="A0A9N9URB4"/>
<dbReference type="OrthoDB" id="5127088at2759"/>
<organism evidence="1 2">
    <name type="scientific">Clonostachys byssicola</name>
    <dbReference type="NCBI Taxonomy" id="160290"/>
    <lineage>
        <taxon>Eukaryota</taxon>
        <taxon>Fungi</taxon>
        <taxon>Dikarya</taxon>
        <taxon>Ascomycota</taxon>
        <taxon>Pezizomycotina</taxon>
        <taxon>Sordariomycetes</taxon>
        <taxon>Hypocreomycetidae</taxon>
        <taxon>Hypocreales</taxon>
        <taxon>Bionectriaceae</taxon>
        <taxon>Clonostachys</taxon>
    </lineage>
</organism>
<proteinExistence type="predicted"/>
<dbReference type="EMBL" id="CABFNO020001539">
    <property type="protein sequence ID" value="CAG9996464.1"/>
    <property type="molecule type" value="Genomic_DNA"/>
</dbReference>